<accession>A0ABU7ZC31</accession>
<protein>
    <recommendedName>
        <fullName evidence="5">DUF5067 domain-containing protein</fullName>
    </recommendedName>
</protein>
<sequence>MSIKKLLLALPLISLLAFNVQAAEPTKSMNTKNTTTQKANTTNTKKTEANKKNSTANTKKLANDKSQANTSKKATSKTPQVQGLDSFNKNVTINLMQRINAVQDNQPVAIFVYEVTNKGRSKIKGLHWASAFTVNEQIFFLQENITPVFEQALEPKQKETVTLTLLLDKIPESVRPLFASLETPIGHITVAKQIDFTNGKKIIVKEE</sequence>
<dbReference type="EMBL" id="JBAJJM010000001">
    <property type="protein sequence ID" value="MEG9474777.1"/>
    <property type="molecule type" value="Genomic_DNA"/>
</dbReference>
<proteinExistence type="predicted"/>
<feature type="compositionally biased region" description="Polar residues" evidence="1">
    <location>
        <begin position="64"/>
        <end position="82"/>
    </location>
</feature>
<feature type="signal peptide" evidence="2">
    <location>
        <begin position="1"/>
        <end position="22"/>
    </location>
</feature>
<evidence type="ECO:0008006" key="5">
    <source>
        <dbReference type="Google" id="ProtNLM"/>
    </source>
</evidence>
<evidence type="ECO:0000313" key="3">
    <source>
        <dbReference type="EMBL" id="MEG9474777.1"/>
    </source>
</evidence>
<dbReference type="Proteomes" id="UP001432017">
    <property type="component" value="Unassembled WGS sequence"/>
</dbReference>
<dbReference type="RefSeq" id="WP_283386372.1">
    <property type="nucleotide sequence ID" value="NZ_JBAJJF010000004.1"/>
</dbReference>
<feature type="compositionally biased region" description="Low complexity" evidence="1">
    <location>
        <begin position="30"/>
        <end position="44"/>
    </location>
</feature>
<organism evidence="3 4">
    <name type="scientific">Mannheimia indoligenes</name>
    <dbReference type="NCBI Taxonomy" id="3103145"/>
    <lineage>
        <taxon>Bacteria</taxon>
        <taxon>Pseudomonadati</taxon>
        <taxon>Pseudomonadota</taxon>
        <taxon>Gammaproteobacteria</taxon>
        <taxon>Pasteurellales</taxon>
        <taxon>Pasteurellaceae</taxon>
        <taxon>Mannheimia</taxon>
    </lineage>
</organism>
<keyword evidence="4" id="KW-1185">Reference proteome</keyword>
<feature type="region of interest" description="Disordered" evidence="1">
    <location>
        <begin position="29"/>
        <end position="82"/>
    </location>
</feature>
<keyword evidence="2" id="KW-0732">Signal</keyword>
<evidence type="ECO:0000256" key="1">
    <source>
        <dbReference type="SAM" id="MobiDB-lite"/>
    </source>
</evidence>
<evidence type="ECO:0000313" key="4">
    <source>
        <dbReference type="Proteomes" id="UP001432017"/>
    </source>
</evidence>
<reference evidence="3" key="1">
    <citation type="submission" date="2023-12" db="EMBL/GenBank/DDBJ databases">
        <title>Mannheima indologenes sp. nov. proposed for Clade V organisms of Mannheimia.</title>
        <authorList>
            <person name="Christensen H."/>
        </authorList>
    </citation>
    <scope>NUCLEOTIDE SEQUENCE</scope>
    <source>
        <strain evidence="3">M14.4</strain>
    </source>
</reference>
<gene>
    <name evidence="3" type="ORF">V6W77_00590</name>
</gene>
<comment type="caution">
    <text evidence="3">The sequence shown here is derived from an EMBL/GenBank/DDBJ whole genome shotgun (WGS) entry which is preliminary data.</text>
</comment>
<feature type="chain" id="PRO_5046316658" description="DUF5067 domain-containing protein" evidence="2">
    <location>
        <begin position="23"/>
        <end position="207"/>
    </location>
</feature>
<evidence type="ECO:0000256" key="2">
    <source>
        <dbReference type="SAM" id="SignalP"/>
    </source>
</evidence>
<name>A0ABU7ZC31_9PAST</name>